<feature type="transmembrane region" description="Helical" evidence="6">
    <location>
        <begin position="483"/>
        <end position="500"/>
    </location>
</feature>
<name>A0ABY5ZJ07_9BACT</name>
<organism evidence="8 9">
    <name type="scientific">Geoalkalibacter halelectricus</name>
    <dbReference type="NCBI Taxonomy" id="2847045"/>
    <lineage>
        <taxon>Bacteria</taxon>
        <taxon>Pseudomonadati</taxon>
        <taxon>Thermodesulfobacteriota</taxon>
        <taxon>Desulfuromonadia</taxon>
        <taxon>Desulfuromonadales</taxon>
        <taxon>Geoalkalibacteraceae</taxon>
        <taxon>Geoalkalibacter</taxon>
    </lineage>
</organism>
<keyword evidence="9" id="KW-1185">Reference proteome</keyword>
<evidence type="ECO:0000256" key="6">
    <source>
        <dbReference type="SAM" id="Phobius"/>
    </source>
</evidence>
<dbReference type="InterPro" id="IPR036866">
    <property type="entry name" value="RibonucZ/Hydroxyglut_hydro"/>
</dbReference>
<feature type="transmembrane region" description="Helical" evidence="6">
    <location>
        <begin position="52"/>
        <end position="70"/>
    </location>
</feature>
<dbReference type="SMART" id="SM00849">
    <property type="entry name" value="Lactamase_B"/>
    <property type="match status" value="1"/>
</dbReference>
<feature type="transmembrane region" description="Helical" evidence="6">
    <location>
        <begin position="420"/>
        <end position="440"/>
    </location>
</feature>
<feature type="domain" description="Metallo-beta-lactamase" evidence="7">
    <location>
        <begin position="538"/>
        <end position="737"/>
    </location>
</feature>
<dbReference type="InterPro" id="IPR025405">
    <property type="entry name" value="DUF4131"/>
</dbReference>
<dbReference type="RefSeq" id="WP_260747464.1">
    <property type="nucleotide sequence ID" value="NZ_CP092109.1"/>
</dbReference>
<evidence type="ECO:0000256" key="3">
    <source>
        <dbReference type="ARBA" id="ARBA00022692"/>
    </source>
</evidence>
<dbReference type="Pfam" id="PF03772">
    <property type="entry name" value="Competence"/>
    <property type="match status" value="1"/>
</dbReference>
<dbReference type="NCBIfam" id="TIGR00360">
    <property type="entry name" value="ComEC_N-term"/>
    <property type="match status" value="1"/>
</dbReference>
<dbReference type="Pfam" id="PF00753">
    <property type="entry name" value="Lactamase_B"/>
    <property type="match status" value="1"/>
</dbReference>
<dbReference type="Gene3D" id="3.60.15.10">
    <property type="entry name" value="Ribonuclease Z/Hydroxyacylglutathione hydrolase-like"/>
    <property type="match status" value="1"/>
</dbReference>
<feature type="transmembrane region" description="Helical" evidence="6">
    <location>
        <begin position="284"/>
        <end position="302"/>
    </location>
</feature>
<dbReference type="NCBIfam" id="TIGR00361">
    <property type="entry name" value="ComEC_Rec2"/>
    <property type="match status" value="1"/>
</dbReference>
<dbReference type="InterPro" id="IPR001279">
    <property type="entry name" value="Metallo-B-lactamas"/>
</dbReference>
<dbReference type="CDD" id="cd07731">
    <property type="entry name" value="ComA-like_MBL-fold"/>
    <property type="match status" value="1"/>
</dbReference>
<proteinExistence type="predicted"/>
<feature type="transmembrane region" description="Helical" evidence="6">
    <location>
        <begin position="357"/>
        <end position="373"/>
    </location>
</feature>
<comment type="subcellular location">
    <subcellularLocation>
        <location evidence="1">Cell membrane</location>
        <topology evidence="1">Multi-pass membrane protein</topology>
    </subcellularLocation>
</comment>
<dbReference type="PANTHER" id="PTHR30619">
    <property type="entry name" value="DNA INTERNALIZATION/COMPETENCE PROTEIN COMEC/REC2"/>
    <property type="match status" value="1"/>
</dbReference>
<keyword evidence="2" id="KW-1003">Cell membrane</keyword>
<evidence type="ECO:0000256" key="2">
    <source>
        <dbReference type="ARBA" id="ARBA00022475"/>
    </source>
</evidence>
<feature type="transmembrane region" description="Helical" evidence="6">
    <location>
        <begin position="452"/>
        <end position="471"/>
    </location>
</feature>
<feature type="transmembrane region" description="Helical" evidence="6">
    <location>
        <begin position="385"/>
        <end position="408"/>
    </location>
</feature>
<evidence type="ECO:0000256" key="1">
    <source>
        <dbReference type="ARBA" id="ARBA00004651"/>
    </source>
</evidence>
<dbReference type="EMBL" id="CP092109">
    <property type="protein sequence ID" value="UWZ79107.1"/>
    <property type="molecule type" value="Genomic_DNA"/>
</dbReference>
<feature type="transmembrane region" description="Helical" evidence="6">
    <location>
        <begin position="507"/>
        <end position="524"/>
    </location>
</feature>
<feature type="transmembrane region" description="Helical" evidence="6">
    <location>
        <begin position="249"/>
        <end position="272"/>
    </location>
</feature>
<evidence type="ECO:0000256" key="5">
    <source>
        <dbReference type="ARBA" id="ARBA00023136"/>
    </source>
</evidence>
<evidence type="ECO:0000313" key="8">
    <source>
        <dbReference type="EMBL" id="UWZ79107.1"/>
    </source>
</evidence>
<keyword evidence="5 6" id="KW-0472">Membrane</keyword>
<dbReference type="Pfam" id="PF13567">
    <property type="entry name" value="DUF4131"/>
    <property type="match status" value="1"/>
</dbReference>
<dbReference type="Proteomes" id="UP001060414">
    <property type="component" value="Chromosome"/>
</dbReference>
<dbReference type="InterPro" id="IPR052159">
    <property type="entry name" value="Competence_DNA_uptake"/>
</dbReference>
<feature type="transmembrane region" description="Helical" evidence="6">
    <location>
        <begin position="332"/>
        <end position="351"/>
    </location>
</feature>
<protein>
    <submittedName>
        <fullName evidence="8">DNA internalization-related competence protein ComEC/Rec2</fullName>
    </submittedName>
</protein>
<dbReference type="InterPro" id="IPR004797">
    <property type="entry name" value="Competence_ComEC/Rec2"/>
</dbReference>
<reference evidence="8" key="1">
    <citation type="journal article" date="2022" name="Environ. Microbiol.">
        <title>Geoalkalibacter halelectricus SAP #1 sp. nov. possessing extracellular electron transfer and mineral#reducing capabilities from a haloalkaline environment.</title>
        <authorList>
            <person name="Yadav S."/>
            <person name="Singh R."/>
            <person name="Sundharam S.S."/>
            <person name="Chaudhary S."/>
            <person name="Krishnamurthi S."/>
            <person name="Patil S.A."/>
        </authorList>
    </citation>
    <scope>NUCLEOTIDE SEQUENCE</scope>
    <source>
        <strain evidence="8">SAP-1</strain>
    </source>
</reference>
<evidence type="ECO:0000259" key="7">
    <source>
        <dbReference type="SMART" id="SM00849"/>
    </source>
</evidence>
<dbReference type="PANTHER" id="PTHR30619:SF1">
    <property type="entry name" value="RECOMBINATION PROTEIN 2"/>
    <property type="match status" value="1"/>
</dbReference>
<dbReference type="InterPro" id="IPR035681">
    <property type="entry name" value="ComA-like_MBL"/>
</dbReference>
<evidence type="ECO:0000256" key="4">
    <source>
        <dbReference type="ARBA" id="ARBA00022989"/>
    </source>
</evidence>
<keyword evidence="3 6" id="KW-0812">Transmembrane</keyword>
<accession>A0ABY5ZJ07</accession>
<evidence type="ECO:0000313" key="9">
    <source>
        <dbReference type="Proteomes" id="UP001060414"/>
    </source>
</evidence>
<gene>
    <name evidence="8" type="ORF">L9S41_15695</name>
</gene>
<keyword evidence="4 6" id="KW-1133">Transmembrane helix</keyword>
<sequence>MSSHGVLPWLLAFCAGIATAPFGLHAPWMLIAVPAATGLVYYQRRHPVRHPLAAGLFFFCTGYLLYGLALTPAPGEDLRVWAQEGEVLVEAEVLNVGRRDLGKGYVDLLVLSVRKDGLIHETSGRLRLFHEGGEARIFPGDHLRFRARLRQAYNFGTPGEFDYPRYLAARGIWITAYLKSIDEAALLPRAKLDTPRRIAGYWRQQVLVLIDQATPCDTAALLGALLVGEKGAISSTQREVLARGGISHLFSISGLHLGLIGFYAYHLVFFFWRRSELLLLYLPPRRYLPLFLLPVLLAYFLFTGEALPTRRAFAMAAVGAVLWLYSRRTAPLNVLWAAALIFLLFEPLLLFEASFQLSFAGVAGIMLLLPHWSKKVPQQPFLLRWFFLLGLTTLAATLATLPLTLLHFHMLAPAALLTNLLAVPLIGLVAVPLGLAAILLTPWWETGAKTLLALDGLVVQATFDLVAWLVSQPLLAGWRLYPTPREMLGVFLFAAILLLWYRLRPHLRVAVGLCACLLIVLPTSRPAQFEVVALSVGQGDATLLRFVDGRNILVDGGGLRSDTFDVGERLVAPALGYFGVRHLDAVMLTHDHPDHRKGLHFILEQFSVGEFWAPAPLDELDAEFVGILSRRQVPVKFFDLGWTFMTEGAGRELAIFRGDGRDFSLNDQSLVLYAAHGGEAVLLTGDLESLGVAELLLHPFPGPVSLLKLPHHGSGRSNTETLVTVLRPQATFASSGRNNVFGHPAAALVGYLEAVDIPLARTDIEGSLRMRSDGSAWTIQRWERGAFR</sequence>
<dbReference type="InterPro" id="IPR004477">
    <property type="entry name" value="ComEC_N"/>
</dbReference>
<feature type="transmembrane region" description="Helical" evidence="6">
    <location>
        <begin position="6"/>
        <end position="31"/>
    </location>
</feature>
<dbReference type="SUPFAM" id="SSF56281">
    <property type="entry name" value="Metallo-hydrolase/oxidoreductase"/>
    <property type="match status" value="1"/>
</dbReference>